<dbReference type="GO" id="GO:0008270">
    <property type="term" value="F:zinc ion binding"/>
    <property type="evidence" value="ECO:0007669"/>
    <property type="project" value="InterPro"/>
</dbReference>
<dbReference type="GO" id="GO:0003676">
    <property type="term" value="F:nucleic acid binding"/>
    <property type="evidence" value="ECO:0007669"/>
    <property type="project" value="InterPro"/>
</dbReference>
<name>A0A518JR53_9BACT</name>
<dbReference type="KEGG" id="rcf:Poly24_17200"/>
<dbReference type="AlphaFoldDB" id="A0A518JR53"/>
<dbReference type="EMBL" id="CP036348">
    <property type="protein sequence ID" value="QDV68014.1"/>
    <property type="molecule type" value="Genomic_DNA"/>
</dbReference>
<dbReference type="OrthoDB" id="9802901at2"/>
<keyword evidence="2" id="KW-0540">Nuclease</keyword>
<proteinExistence type="predicted"/>
<dbReference type="SMART" id="SM00507">
    <property type="entry name" value="HNHc"/>
    <property type="match status" value="1"/>
</dbReference>
<keyword evidence="2" id="KW-0255">Endonuclease</keyword>
<dbReference type="RefSeq" id="WP_145093181.1">
    <property type="nucleotide sequence ID" value="NZ_CP036348.1"/>
</dbReference>
<dbReference type="Pfam" id="PF01844">
    <property type="entry name" value="HNH"/>
    <property type="match status" value="1"/>
</dbReference>
<evidence type="ECO:0000259" key="1">
    <source>
        <dbReference type="SMART" id="SM00507"/>
    </source>
</evidence>
<accession>A0A518JR53</accession>
<sequence length="289" mass="33979">MHVDRQYIEAKYFETYYFANVIRNILHDQSAYIRNLNDFYGDERYLNFLEPFPKHSAFHSFIEFIVESVFFEDLRNIDLAELRNEEKRFECMPETMRPNNHALPVNRALNYHAIDHRSFDEWLSDNSTSFDDANTDDVYEYFQNLQREGAIGNLLERVVAELFFILFSNRGLMRLFNAMMAREIASLTLHEIPDESRDAFKRDGVFARRHIPTWVQKAVFFRDRGQCVLCKADISGLVCIVNSKNFDHIVPLSHGGLNDVSNIQLLCASCNNDKRDYNTSTSDVYEAWY</sequence>
<gene>
    <name evidence="2" type="ORF">Poly24_17200</name>
</gene>
<organism evidence="2 3">
    <name type="scientific">Rosistilla carotiformis</name>
    <dbReference type="NCBI Taxonomy" id="2528017"/>
    <lineage>
        <taxon>Bacteria</taxon>
        <taxon>Pseudomonadati</taxon>
        <taxon>Planctomycetota</taxon>
        <taxon>Planctomycetia</taxon>
        <taxon>Pirellulales</taxon>
        <taxon>Pirellulaceae</taxon>
        <taxon>Rosistilla</taxon>
    </lineage>
</organism>
<feature type="domain" description="HNH nuclease" evidence="1">
    <location>
        <begin position="214"/>
        <end position="272"/>
    </location>
</feature>
<evidence type="ECO:0000313" key="2">
    <source>
        <dbReference type="EMBL" id="QDV68014.1"/>
    </source>
</evidence>
<keyword evidence="3" id="KW-1185">Reference proteome</keyword>
<protein>
    <submittedName>
        <fullName evidence="2">HNH endonuclease</fullName>
    </submittedName>
</protein>
<dbReference type="GO" id="GO:0004519">
    <property type="term" value="F:endonuclease activity"/>
    <property type="evidence" value="ECO:0007669"/>
    <property type="project" value="UniProtKB-KW"/>
</dbReference>
<keyword evidence="2" id="KW-0378">Hydrolase</keyword>
<dbReference type="CDD" id="cd00085">
    <property type="entry name" value="HNHc"/>
    <property type="match status" value="1"/>
</dbReference>
<dbReference type="InterPro" id="IPR003615">
    <property type="entry name" value="HNH_nuc"/>
</dbReference>
<reference evidence="2 3" key="1">
    <citation type="submission" date="2019-02" db="EMBL/GenBank/DDBJ databases">
        <title>Deep-cultivation of Planctomycetes and their phenomic and genomic characterization uncovers novel biology.</title>
        <authorList>
            <person name="Wiegand S."/>
            <person name="Jogler M."/>
            <person name="Boedeker C."/>
            <person name="Pinto D."/>
            <person name="Vollmers J."/>
            <person name="Rivas-Marin E."/>
            <person name="Kohn T."/>
            <person name="Peeters S.H."/>
            <person name="Heuer A."/>
            <person name="Rast P."/>
            <person name="Oberbeckmann S."/>
            <person name="Bunk B."/>
            <person name="Jeske O."/>
            <person name="Meyerdierks A."/>
            <person name="Storesund J.E."/>
            <person name="Kallscheuer N."/>
            <person name="Luecker S."/>
            <person name="Lage O.M."/>
            <person name="Pohl T."/>
            <person name="Merkel B.J."/>
            <person name="Hornburger P."/>
            <person name="Mueller R.-W."/>
            <person name="Bruemmer F."/>
            <person name="Labrenz M."/>
            <person name="Spormann A.M."/>
            <person name="Op den Camp H."/>
            <person name="Overmann J."/>
            <person name="Amann R."/>
            <person name="Jetten M.S.M."/>
            <person name="Mascher T."/>
            <person name="Medema M.H."/>
            <person name="Devos D.P."/>
            <person name="Kaster A.-K."/>
            <person name="Ovreas L."/>
            <person name="Rohde M."/>
            <person name="Galperin M.Y."/>
            <person name="Jogler C."/>
        </authorList>
    </citation>
    <scope>NUCLEOTIDE SEQUENCE [LARGE SCALE GENOMIC DNA]</scope>
    <source>
        <strain evidence="2 3">Poly24</strain>
    </source>
</reference>
<evidence type="ECO:0000313" key="3">
    <source>
        <dbReference type="Proteomes" id="UP000315082"/>
    </source>
</evidence>
<dbReference type="Gene3D" id="1.10.30.50">
    <property type="match status" value="1"/>
</dbReference>
<dbReference type="Proteomes" id="UP000315082">
    <property type="component" value="Chromosome"/>
</dbReference>
<dbReference type="InterPro" id="IPR002711">
    <property type="entry name" value="HNH"/>
</dbReference>